<evidence type="ECO:0000313" key="2">
    <source>
        <dbReference type="EMBL" id="NNA82976.1"/>
    </source>
</evidence>
<dbReference type="Proteomes" id="UP000586252">
    <property type="component" value="Unassembled WGS sequence"/>
</dbReference>
<dbReference type="Proteomes" id="UP000535954">
    <property type="component" value="Unassembled WGS sequence"/>
</dbReference>
<gene>
    <name evidence="1" type="ORF">HBO13_29210</name>
    <name evidence="2" type="ORF">HBO30_30235</name>
</gene>
<evidence type="ECO:0000313" key="1">
    <source>
        <dbReference type="EMBL" id="NNA76715.1"/>
    </source>
</evidence>
<dbReference type="RefSeq" id="WP_167348439.1">
    <property type="nucleotide sequence ID" value="NZ_JAAQYH010000020.1"/>
</dbReference>
<accession>A0A7Y1M7N2</accession>
<reference evidence="3 4" key="1">
    <citation type="journal article" date="2020" name="Front. Microbiol.">
        <title>Genetic Organization of the aprX-lipA2 Operon Affects the Proteolytic Potential of Pseudomonas Species in Milk.</title>
        <authorList>
            <person name="Maier C."/>
            <person name="Huptas C."/>
            <person name="von Neubeck M."/>
            <person name="Scherer S."/>
            <person name="Wenning M."/>
            <person name="Lucking G."/>
        </authorList>
    </citation>
    <scope>NUCLEOTIDE SEQUENCE [LARGE SCALE GENOMIC DNA]</scope>
    <source>
        <strain evidence="2 4">WS 5404</strain>
        <strain evidence="1 3">WS 5405</strain>
    </source>
</reference>
<evidence type="ECO:0000313" key="4">
    <source>
        <dbReference type="Proteomes" id="UP000586252"/>
    </source>
</evidence>
<proteinExistence type="predicted"/>
<dbReference type="EMBL" id="JAAQYI010000022">
    <property type="protein sequence ID" value="NNA82976.1"/>
    <property type="molecule type" value="Genomic_DNA"/>
</dbReference>
<comment type="caution">
    <text evidence="1">The sequence shown here is derived from an EMBL/GenBank/DDBJ whole genome shotgun (WGS) entry which is preliminary data.</text>
</comment>
<dbReference type="EMBL" id="JAAQYH010000020">
    <property type="protein sequence ID" value="NNA76715.1"/>
    <property type="molecule type" value="Genomic_DNA"/>
</dbReference>
<evidence type="ECO:0000313" key="3">
    <source>
        <dbReference type="Proteomes" id="UP000535954"/>
    </source>
</evidence>
<sequence>MKKVQAARSTPFSEFFRSASTDKKKRVYAVVLQRATERQLNVLKAG</sequence>
<name>A0A7Y1M7N2_9PSED</name>
<protein>
    <submittedName>
        <fullName evidence="1">Uncharacterized protein</fullName>
    </submittedName>
</protein>
<dbReference type="AlphaFoldDB" id="A0A7Y1M7N2"/>
<organism evidence="1 3">
    <name type="scientific">Pseudomonas lactis</name>
    <dbReference type="NCBI Taxonomy" id="1615674"/>
    <lineage>
        <taxon>Bacteria</taxon>
        <taxon>Pseudomonadati</taxon>
        <taxon>Pseudomonadota</taxon>
        <taxon>Gammaproteobacteria</taxon>
        <taxon>Pseudomonadales</taxon>
        <taxon>Pseudomonadaceae</taxon>
        <taxon>Pseudomonas</taxon>
    </lineage>
</organism>
<dbReference type="GeneID" id="45736701"/>